<dbReference type="InterPro" id="IPR011006">
    <property type="entry name" value="CheY-like_superfamily"/>
</dbReference>
<dbReference type="InterPro" id="IPR001789">
    <property type="entry name" value="Sig_transdc_resp-reg_receiver"/>
</dbReference>
<protein>
    <submittedName>
        <fullName evidence="10">Response regulator transcription factor</fullName>
    </submittedName>
</protein>
<evidence type="ECO:0000256" key="7">
    <source>
        <dbReference type="PROSITE-ProRule" id="PRU01091"/>
    </source>
</evidence>
<feature type="domain" description="OmpR/PhoB-type" evidence="9">
    <location>
        <begin position="128"/>
        <end position="227"/>
    </location>
</feature>
<reference evidence="10 11" key="1">
    <citation type="submission" date="2019-10" db="EMBL/GenBank/DDBJ databases">
        <title>Extracellular Electron Transfer in a Candidatus Methanoperedens spp. Enrichment Culture.</title>
        <authorList>
            <person name="Berger S."/>
            <person name="Rangel Shaw D."/>
            <person name="Berben T."/>
            <person name="In 'T Zandt M."/>
            <person name="Frank J."/>
            <person name="Reimann J."/>
            <person name="Jetten M.S.M."/>
            <person name="Welte C.U."/>
        </authorList>
    </citation>
    <scope>NUCLEOTIDE SEQUENCE [LARGE SCALE GENOMIC DNA]</scope>
    <source>
        <strain evidence="10">SB12</strain>
    </source>
</reference>
<keyword evidence="3" id="KW-0805">Transcription regulation</keyword>
<dbReference type="RefSeq" id="WP_002773554.1">
    <property type="nucleotide sequence ID" value="NZ_JQDG01000007.1"/>
</dbReference>
<dbReference type="Gene3D" id="6.10.250.690">
    <property type="match status" value="1"/>
</dbReference>
<name>A0A833H2V8_9LEPT</name>
<dbReference type="Pfam" id="PF00072">
    <property type="entry name" value="Response_reg"/>
    <property type="match status" value="1"/>
</dbReference>
<organism evidence="10 11">
    <name type="scientific">Leptonema illini</name>
    <dbReference type="NCBI Taxonomy" id="183"/>
    <lineage>
        <taxon>Bacteria</taxon>
        <taxon>Pseudomonadati</taxon>
        <taxon>Spirochaetota</taxon>
        <taxon>Spirochaetia</taxon>
        <taxon>Leptospirales</taxon>
        <taxon>Leptospiraceae</taxon>
        <taxon>Leptonema</taxon>
    </lineage>
</organism>
<dbReference type="PANTHER" id="PTHR48111">
    <property type="entry name" value="REGULATOR OF RPOS"/>
    <property type="match status" value="1"/>
</dbReference>
<keyword evidence="5" id="KW-0804">Transcription</keyword>
<evidence type="ECO:0000256" key="2">
    <source>
        <dbReference type="ARBA" id="ARBA00023012"/>
    </source>
</evidence>
<dbReference type="GO" id="GO:0005829">
    <property type="term" value="C:cytosol"/>
    <property type="evidence" value="ECO:0007669"/>
    <property type="project" value="TreeGrafter"/>
</dbReference>
<comment type="caution">
    <text evidence="10">The sequence shown here is derived from an EMBL/GenBank/DDBJ whole genome shotgun (WGS) entry which is preliminary data.</text>
</comment>
<dbReference type="EMBL" id="WBUI01000005">
    <property type="protein sequence ID" value="KAB2933616.1"/>
    <property type="molecule type" value="Genomic_DNA"/>
</dbReference>
<keyword evidence="2" id="KW-0902">Two-component regulatory system</keyword>
<dbReference type="Proteomes" id="UP000460298">
    <property type="component" value="Unassembled WGS sequence"/>
</dbReference>
<evidence type="ECO:0000256" key="4">
    <source>
        <dbReference type="ARBA" id="ARBA00023125"/>
    </source>
</evidence>
<gene>
    <name evidence="10" type="ORF">F9K24_07165</name>
</gene>
<dbReference type="SMART" id="SM00448">
    <property type="entry name" value="REC"/>
    <property type="match status" value="1"/>
</dbReference>
<dbReference type="FunFam" id="3.40.50.2300:FF:000001">
    <property type="entry name" value="DNA-binding response regulator PhoB"/>
    <property type="match status" value="1"/>
</dbReference>
<dbReference type="Gene3D" id="1.10.10.10">
    <property type="entry name" value="Winged helix-like DNA-binding domain superfamily/Winged helix DNA-binding domain"/>
    <property type="match status" value="1"/>
</dbReference>
<evidence type="ECO:0000313" key="11">
    <source>
        <dbReference type="Proteomes" id="UP000460298"/>
    </source>
</evidence>
<dbReference type="InterPro" id="IPR016032">
    <property type="entry name" value="Sig_transdc_resp-reg_C-effctor"/>
</dbReference>
<dbReference type="GO" id="GO:0032993">
    <property type="term" value="C:protein-DNA complex"/>
    <property type="evidence" value="ECO:0007669"/>
    <property type="project" value="TreeGrafter"/>
</dbReference>
<keyword evidence="1 6" id="KW-0597">Phosphoprotein</keyword>
<accession>A0A833H2V8</accession>
<dbReference type="Gene3D" id="3.40.50.2300">
    <property type="match status" value="1"/>
</dbReference>
<dbReference type="InterPro" id="IPR039420">
    <property type="entry name" value="WalR-like"/>
</dbReference>
<evidence type="ECO:0000256" key="3">
    <source>
        <dbReference type="ARBA" id="ARBA00023015"/>
    </source>
</evidence>
<dbReference type="GO" id="GO:0000976">
    <property type="term" value="F:transcription cis-regulatory region binding"/>
    <property type="evidence" value="ECO:0007669"/>
    <property type="project" value="TreeGrafter"/>
</dbReference>
<dbReference type="SMART" id="SM00862">
    <property type="entry name" value="Trans_reg_C"/>
    <property type="match status" value="1"/>
</dbReference>
<dbReference type="PROSITE" id="PS50110">
    <property type="entry name" value="RESPONSE_REGULATORY"/>
    <property type="match status" value="1"/>
</dbReference>
<proteinExistence type="predicted"/>
<dbReference type="PANTHER" id="PTHR48111:SF4">
    <property type="entry name" value="DNA-BINDING DUAL TRANSCRIPTIONAL REGULATOR OMPR"/>
    <property type="match status" value="1"/>
</dbReference>
<dbReference type="SUPFAM" id="SSF52172">
    <property type="entry name" value="CheY-like"/>
    <property type="match status" value="1"/>
</dbReference>
<evidence type="ECO:0000259" key="9">
    <source>
        <dbReference type="PROSITE" id="PS51755"/>
    </source>
</evidence>
<feature type="modified residue" description="4-aspartylphosphate" evidence="6">
    <location>
        <position position="53"/>
    </location>
</feature>
<evidence type="ECO:0000259" key="8">
    <source>
        <dbReference type="PROSITE" id="PS50110"/>
    </source>
</evidence>
<dbReference type="Pfam" id="PF00486">
    <property type="entry name" value="Trans_reg_C"/>
    <property type="match status" value="1"/>
</dbReference>
<feature type="domain" description="Response regulatory" evidence="8">
    <location>
        <begin position="4"/>
        <end position="117"/>
    </location>
</feature>
<dbReference type="InterPro" id="IPR036388">
    <property type="entry name" value="WH-like_DNA-bd_sf"/>
</dbReference>
<dbReference type="GO" id="GO:0000156">
    <property type="term" value="F:phosphorelay response regulator activity"/>
    <property type="evidence" value="ECO:0007669"/>
    <property type="project" value="TreeGrafter"/>
</dbReference>
<dbReference type="SUPFAM" id="SSF46894">
    <property type="entry name" value="C-terminal effector domain of the bipartite response regulators"/>
    <property type="match status" value="1"/>
</dbReference>
<dbReference type="CDD" id="cd00383">
    <property type="entry name" value="trans_reg_C"/>
    <property type="match status" value="1"/>
</dbReference>
<dbReference type="InterPro" id="IPR001867">
    <property type="entry name" value="OmpR/PhoB-type_DNA-bd"/>
</dbReference>
<dbReference type="AlphaFoldDB" id="A0A833H2V8"/>
<evidence type="ECO:0000256" key="1">
    <source>
        <dbReference type="ARBA" id="ARBA00022553"/>
    </source>
</evidence>
<evidence type="ECO:0000313" key="10">
    <source>
        <dbReference type="EMBL" id="KAB2933616.1"/>
    </source>
</evidence>
<dbReference type="OrthoDB" id="9802426at2"/>
<dbReference type="PROSITE" id="PS51755">
    <property type="entry name" value="OMPR_PHOB"/>
    <property type="match status" value="1"/>
</dbReference>
<dbReference type="GO" id="GO:0006355">
    <property type="term" value="P:regulation of DNA-templated transcription"/>
    <property type="evidence" value="ECO:0007669"/>
    <property type="project" value="InterPro"/>
</dbReference>
<keyword evidence="4 7" id="KW-0238">DNA-binding</keyword>
<feature type="DNA-binding region" description="OmpR/PhoB-type" evidence="7">
    <location>
        <begin position="128"/>
        <end position="227"/>
    </location>
</feature>
<evidence type="ECO:0000256" key="6">
    <source>
        <dbReference type="PROSITE-ProRule" id="PRU00169"/>
    </source>
</evidence>
<evidence type="ECO:0000256" key="5">
    <source>
        <dbReference type="ARBA" id="ARBA00023163"/>
    </source>
</evidence>
<sequence>MSKKILVIDDDRKLGELVSEYLSGYDFEIRVALDGKEGRRLLESFIPDLLVLDVMLPGESGLDILREIRTTKSVPVLVLTARGEEEDRIVGLELGADDYLAKPFHPRELLARIRAILRRTNGDMTAKTKTIELAGLRLMPESYRVVAGNQDLGLSGAEFGILRALMENAGRVLGRDELMNLSRGRDHLAFDRSIDVHISSIRKKLRESGAFTGEIRTVWGAGYLFTVEAEK</sequence>